<name>A0A330MBA1_9GAMM</name>
<accession>A0A330MBA1</accession>
<dbReference type="AlphaFoldDB" id="A0A330MBA1"/>
<organism evidence="1 2">
    <name type="scientific">Shewanella benthica</name>
    <dbReference type="NCBI Taxonomy" id="43661"/>
    <lineage>
        <taxon>Bacteria</taxon>
        <taxon>Pseudomonadati</taxon>
        <taxon>Pseudomonadota</taxon>
        <taxon>Gammaproteobacteria</taxon>
        <taxon>Alteromonadales</taxon>
        <taxon>Shewanellaceae</taxon>
        <taxon>Shewanella</taxon>
    </lineage>
</organism>
<evidence type="ECO:0000313" key="2">
    <source>
        <dbReference type="Proteomes" id="UP000250123"/>
    </source>
</evidence>
<proteinExistence type="predicted"/>
<dbReference type="KEGG" id="sbk:SHEWBE_3114"/>
<sequence length="42" mass="4196">MATPESDIPLVAVLTFASAATSILTGRENVASKTSFAGNGAK</sequence>
<evidence type="ECO:0000313" key="1">
    <source>
        <dbReference type="EMBL" id="SQH77077.1"/>
    </source>
</evidence>
<reference evidence="2" key="1">
    <citation type="submission" date="2018-06" db="EMBL/GenBank/DDBJ databases">
        <authorList>
            <person name="Cea G.-C."/>
            <person name="William W."/>
        </authorList>
    </citation>
    <scope>NUCLEOTIDE SEQUENCE [LARGE SCALE GENOMIC DNA]</scope>
    <source>
        <strain evidence="2">DB21MT-2</strain>
    </source>
</reference>
<gene>
    <name evidence="1" type="ORF">SHEWBE_3114</name>
</gene>
<dbReference type="EMBL" id="LS483452">
    <property type="protein sequence ID" value="SQH77077.1"/>
    <property type="molecule type" value="Genomic_DNA"/>
</dbReference>
<protein>
    <submittedName>
        <fullName evidence="1">Uncharacterized protein</fullName>
    </submittedName>
</protein>
<dbReference type="Proteomes" id="UP000250123">
    <property type="component" value="Chromosome SHEWBE"/>
</dbReference>